<keyword evidence="2" id="KW-0560">Oxidoreductase</keyword>
<accession>A0ABU7V9H1</accession>
<protein>
    <submittedName>
        <fullName evidence="2">NAD(P)/FAD-dependent oxidoreductase</fullName>
        <ecNumber evidence="2">1.-.-.-</ecNumber>
    </submittedName>
</protein>
<sequence>MAHAPHHDVVVIGAGLAGLRAAITLGHAGRDVLVLEAADAVGGRQRTDVVDGFLLDRGFQVLNPAYPAVRRWIDVQALRLKPFPVGVHVRREHGVEALADPRRHPSMLTAALRSGLLAPRDAAGLARWALPALFAPRRVIRRATVGRDLPVREAWDRVGLTGPLRREVLEPFLSGVIADGSFDTSDAFVRLLIRMFALGRPGLPERGIQALPEQLAAYARTLGAEIAVQRRVTALRETATGVEVDVAGTAPVIAGAVIVAVGPDAASELTPIPVPPTRGLQTWWFATDAAPSASGMIAVDGTRAGPVVNTAVMSHVAPSYAPRGMHLVQATCLLPRATHGGVNEAPTEVQVRRHVTQIWGTDATDWSLLRRDDIPHALPAQSAPLRTVTPAQLSERVYIAGDHRDTASIQGALVSGDRVAHALLAGTPG</sequence>
<evidence type="ECO:0000313" key="2">
    <source>
        <dbReference type="EMBL" id="MEF2256337.1"/>
    </source>
</evidence>
<dbReference type="Proteomes" id="UP001351900">
    <property type="component" value="Unassembled WGS sequence"/>
</dbReference>
<dbReference type="Pfam" id="PF01593">
    <property type="entry name" value="Amino_oxidase"/>
    <property type="match status" value="1"/>
</dbReference>
<name>A0ABU7V9H1_9MICO</name>
<evidence type="ECO:0000313" key="3">
    <source>
        <dbReference type="Proteomes" id="UP001351900"/>
    </source>
</evidence>
<proteinExistence type="predicted"/>
<gene>
    <name evidence="2" type="ORF">V2V91_14530</name>
</gene>
<comment type="caution">
    <text evidence="2">The sequence shown here is derived from an EMBL/GenBank/DDBJ whole genome shotgun (WGS) entry which is preliminary data.</text>
</comment>
<dbReference type="Gene3D" id="3.50.50.60">
    <property type="entry name" value="FAD/NAD(P)-binding domain"/>
    <property type="match status" value="2"/>
</dbReference>
<dbReference type="SUPFAM" id="SSF51905">
    <property type="entry name" value="FAD/NAD(P)-binding domain"/>
    <property type="match status" value="1"/>
</dbReference>
<dbReference type="EMBL" id="JAZHOV010000010">
    <property type="protein sequence ID" value="MEF2256337.1"/>
    <property type="molecule type" value="Genomic_DNA"/>
</dbReference>
<reference evidence="2 3" key="1">
    <citation type="submission" date="2024-01" db="EMBL/GenBank/DDBJ databases">
        <title>the genome sequence of strain Microbacterium schleiferi NBRC 15075.</title>
        <authorList>
            <person name="Ding Y."/>
            <person name="Zhang G."/>
        </authorList>
    </citation>
    <scope>NUCLEOTIDE SEQUENCE [LARGE SCALE GENOMIC DNA]</scope>
    <source>
        <strain evidence="2 3">NBRC 15075</strain>
    </source>
</reference>
<dbReference type="InterPro" id="IPR036188">
    <property type="entry name" value="FAD/NAD-bd_sf"/>
</dbReference>
<dbReference type="GO" id="GO:0016491">
    <property type="term" value="F:oxidoreductase activity"/>
    <property type="evidence" value="ECO:0007669"/>
    <property type="project" value="UniProtKB-KW"/>
</dbReference>
<evidence type="ECO:0000259" key="1">
    <source>
        <dbReference type="Pfam" id="PF01593"/>
    </source>
</evidence>
<organism evidence="2 3">
    <name type="scientific">Microbacterium schleiferi</name>
    <dbReference type="NCBI Taxonomy" id="69362"/>
    <lineage>
        <taxon>Bacteria</taxon>
        <taxon>Bacillati</taxon>
        <taxon>Actinomycetota</taxon>
        <taxon>Actinomycetes</taxon>
        <taxon>Micrococcales</taxon>
        <taxon>Microbacteriaceae</taxon>
        <taxon>Microbacterium</taxon>
    </lineage>
</organism>
<dbReference type="RefSeq" id="WP_331792396.1">
    <property type="nucleotide sequence ID" value="NZ_BAAAUO010000006.1"/>
</dbReference>
<dbReference type="EC" id="1.-.-.-" evidence="2"/>
<keyword evidence="3" id="KW-1185">Reference proteome</keyword>
<feature type="domain" description="Amine oxidase" evidence="1">
    <location>
        <begin position="16"/>
        <end position="424"/>
    </location>
</feature>
<dbReference type="Gene3D" id="3.30.9.10">
    <property type="entry name" value="D-Amino Acid Oxidase, subunit A, domain 2"/>
    <property type="match status" value="1"/>
</dbReference>
<dbReference type="InterPro" id="IPR002937">
    <property type="entry name" value="Amino_oxidase"/>
</dbReference>
<dbReference type="PANTHER" id="PTHR42841">
    <property type="entry name" value="AMINE OXIDASE"/>
    <property type="match status" value="1"/>
</dbReference>